<accession>A0ABD1QNH9</accession>
<name>A0ABD1QNH9_9LAMI</name>
<dbReference type="InterPro" id="IPR035892">
    <property type="entry name" value="C2_domain_sf"/>
</dbReference>
<feature type="domain" description="C2" evidence="1">
    <location>
        <begin position="1"/>
        <end position="109"/>
    </location>
</feature>
<dbReference type="SUPFAM" id="SSF49562">
    <property type="entry name" value="C2 domain (Calcium/lipid-binding domain, CaLB)"/>
    <property type="match status" value="1"/>
</dbReference>
<dbReference type="InterPro" id="IPR044750">
    <property type="entry name" value="C2_SRC2/BAP"/>
</dbReference>
<gene>
    <name evidence="2" type="ORF">Fot_46761</name>
</gene>
<dbReference type="EMBL" id="JBFOLJ010000014">
    <property type="protein sequence ID" value="KAL2477747.1"/>
    <property type="molecule type" value="Genomic_DNA"/>
</dbReference>
<dbReference type="Proteomes" id="UP001604277">
    <property type="component" value="Unassembled WGS sequence"/>
</dbReference>
<dbReference type="Pfam" id="PF00168">
    <property type="entry name" value="C2"/>
    <property type="match status" value="1"/>
</dbReference>
<keyword evidence="3" id="KW-1185">Reference proteome</keyword>
<evidence type="ECO:0000313" key="2">
    <source>
        <dbReference type="EMBL" id="KAL2477747.1"/>
    </source>
</evidence>
<protein>
    <submittedName>
        <fullName evidence="2">BON1-associated protein 2</fullName>
    </submittedName>
</protein>
<dbReference type="InterPro" id="IPR000008">
    <property type="entry name" value="C2_dom"/>
</dbReference>
<sequence>MEKASSRVIEVTVISGEDFKVNRRNPLKKNVFVIVRSDPLNPRSTGMSTEGGCNPIWNEKLVMDLPLHASFITVEVHCKVRSGSKIIGTARIPLSDFTGGYLSVNYLNFLSYRLRDANGEKNGIINLSVKVNGPTNMSCATSCSQLWFGGPMNNKFSNGIVTGIPVSYRS</sequence>
<comment type="caution">
    <text evidence="2">The sequence shown here is derived from an EMBL/GenBank/DDBJ whole genome shotgun (WGS) entry which is preliminary data.</text>
</comment>
<reference evidence="3" key="1">
    <citation type="submission" date="2024-07" db="EMBL/GenBank/DDBJ databases">
        <title>Two chromosome-level genome assemblies of Korean endemic species Abeliophyllum distichum and Forsythia ovata (Oleaceae).</title>
        <authorList>
            <person name="Jang H."/>
        </authorList>
    </citation>
    <scope>NUCLEOTIDE SEQUENCE [LARGE SCALE GENOMIC DNA]</scope>
</reference>
<dbReference type="Gene3D" id="2.60.40.150">
    <property type="entry name" value="C2 domain"/>
    <property type="match status" value="1"/>
</dbReference>
<evidence type="ECO:0000259" key="1">
    <source>
        <dbReference type="PROSITE" id="PS50004"/>
    </source>
</evidence>
<dbReference type="SMART" id="SM00239">
    <property type="entry name" value="C2"/>
    <property type="match status" value="1"/>
</dbReference>
<dbReference type="PANTHER" id="PTHR32246:SF17">
    <property type="entry name" value="BON1-ASSOCIATED PROTEIN 2"/>
    <property type="match status" value="1"/>
</dbReference>
<proteinExistence type="predicted"/>
<dbReference type="CDD" id="cd04051">
    <property type="entry name" value="C2_SRC2_like"/>
    <property type="match status" value="1"/>
</dbReference>
<dbReference type="AlphaFoldDB" id="A0ABD1QNH9"/>
<dbReference type="PROSITE" id="PS50004">
    <property type="entry name" value="C2"/>
    <property type="match status" value="1"/>
</dbReference>
<dbReference type="PANTHER" id="PTHR32246">
    <property type="entry name" value="INGRESSION PROTEIN FIC1"/>
    <property type="match status" value="1"/>
</dbReference>
<evidence type="ECO:0000313" key="3">
    <source>
        <dbReference type="Proteomes" id="UP001604277"/>
    </source>
</evidence>
<organism evidence="2 3">
    <name type="scientific">Forsythia ovata</name>
    <dbReference type="NCBI Taxonomy" id="205694"/>
    <lineage>
        <taxon>Eukaryota</taxon>
        <taxon>Viridiplantae</taxon>
        <taxon>Streptophyta</taxon>
        <taxon>Embryophyta</taxon>
        <taxon>Tracheophyta</taxon>
        <taxon>Spermatophyta</taxon>
        <taxon>Magnoliopsida</taxon>
        <taxon>eudicotyledons</taxon>
        <taxon>Gunneridae</taxon>
        <taxon>Pentapetalae</taxon>
        <taxon>asterids</taxon>
        <taxon>lamiids</taxon>
        <taxon>Lamiales</taxon>
        <taxon>Oleaceae</taxon>
        <taxon>Forsythieae</taxon>
        <taxon>Forsythia</taxon>
    </lineage>
</organism>